<dbReference type="PATRIC" id="fig|301148.3.peg.37"/>
<dbReference type="GO" id="GO:0015074">
    <property type="term" value="P:DNA integration"/>
    <property type="evidence" value="ECO:0007669"/>
    <property type="project" value="UniProtKB-KW"/>
</dbReference>
<evidence type="ECO:0008006" key="14">
    <source>
        <dbReference type="Google" id="ProtNLM"/>
    </source>
</evidence>
<evidence type="ECO:0000259" key="11">
    <source>
        <dbReference type="PROSITE" id="PS51900"/>
    </source>
</evidence>
<dbReference type="InterPro" id="IPR013762">
    <property type="entry name" value="Integrase-like_cat_sf"/>
</dbReference>
<gene>
    <name evidence="12" type="ORF">B4135_0991</name>
</gene>
<dbReference type="InterPro" id="IPR004107">
    <property type="entry name" value="Integrase_SAM-like_N"/>
</dbReference>
<evidence type="ECO:0000259" key="10">
    <source>
        <dbReference type="PROSITE" id="PS51898"/>
    </source>
</evidence>
<evidence type="ECO:0000256" key="5">
    <source>
        <dbReference type="ARBA" id="ARBA00022908"/>
    </source>
</evidence>
<dbReference type="Proteomes" id="UP000075683">
    <property type="component" value="Unassembled WGS sequence"/>
</dbReference>
<dbReference type="Gene3D" id="1.10.150.130">
    <property type="match status" value="1"/>
</dbReference>
<accession>A0A150MFI7</accession>
<evidence type="ECO:0000256" key="8">
    <source>
        <dbReference type="ARBA" id="ARBA00023306"/>
    </source>
</evidence>
<evidence type="ECO:0000256" key="3">
    <source>
        <dbReference type="ARBA" id="ARBA00022618"/>
    </source>
</evidence>
<dbReference type="GO" id="GO:0003677">
    <property type="term" value="F:DNA binding"/>
    <property type="evidence" value="ECO:0007669"/>
    <property type="project" value="UniProtKB-UniRule"/>
</dbReference>
<dbReference type="GO" id="GO:0005737">
    <property type="term" value="C:cytoplasm"/>
    <property type="evidence" value="ECO:0007669"/>
    <property type="project" value="UniProtKB-SubCell"/>
</dbReference>
<name>A0A150MFI7_9BACI</name>
<feature type="domain" description="Core-binding (CB)" evidence="11">
    <location>
        <begin position="3"/>
        <end position="107"/>
    </location>
</feature>
<dbReference type="EMBL" id="LQYT01000001">
    <property type="protein sequence ID" value="KYD23168.1"/>
    <property type="molecule type" value="Genomic_DNA"/>
</dbReference>
<dbReference type="GO" id="GO:0007059">
    <property type="term" value="P:chromosome segregation"/>
    <property type="evidence" value="ECO:0007669"/>
    <property type="project" value="UniProtKB-KW"/>
</dbReference>
<keyword evidence="7" id="KW-0233">DNA recombination</keyword>
<dbReference type="CDD" id="cd00397">
    <property type="entry name" value="DNA_BRE_C"/>
    <property type="match status" value="1"/>
</dbReference>
<dbReference type="PROSITE" id="PS51900">
    <property type="entry name" value="CB"/>
    <property type="match status" value="1"/>
</dbReference>
<evidence type="ECO:0000313" key="12">
    <source>
        <dbReference type="EMBL" id="KYD23168.1"/>
    </source>
</evidence>
<keyword evidence="2" id="KW-0963">Cytoplasm</keyword>
<feature type="domain" description="Tyr recombinase" evidence="10">
    <location>
        <begin position="143"/>
        <end position="342"/>
    </location>
</feature>
<dbReference type="InterPro" id="IPR044068">
    <property type="entry name" value="CB"/>
</dbReference>
<keyword evidence="8" id="KW-0131">Cell cycle</keyword>
<reference evidence="12 13" key="1">
    <citation type="submission" date="2016-01" db="EMBL/GenBank/DDBJ databases">
        <title>Draft Genome Sequences of Seven Thermophilic Sporeformers Isolated from Foods.</title>
        <authorList>
            <person name="Berendsen E.M."/>
            <person name="Wells-Bennik M.H."/>
            <person name="Krawcyk A.O."/>
            <person name="De Jong A."/>
            <person name="Holsappel S."/>
            <person name="Eijlander R.T."/>
            <person name="Kuipers O.P."/>
        </authorList>
    </citation>
    <scope>NUCLEOTIDE SEQUENCE [LARGE SCALE GENOMIC DNA]</scope>
    <source>
        <strain evidence="12 13">B4135</strain>
    </source>
</reference>
<evidence type="ECO:0000256" key="9">
    <source>
        <dbReference type="PROSITE-ProRule" id="PRU01248"/>
    </source>
</evidence>
<evidence type="ECO:0000256" key="1">
    <source>
        <dbReference type="ARBA" id="ARBA00004496"/>
    </source>
</evidence>
<dbReference type="Gene3D" id="1.10.443.10">
    <property type="entry name" value="Intergrase catalytic core"/>
    <property type="match status" value="1"/>
</dbReference>
<dbReference type="GO" id="GO:0051301">
    <property type="term" value="P:cell division"/>
    <property type="evidence" value="ECO:0007669"/>
    <property type="project" value="UniProtKB-KW"/>
</dbReference>
<evidence type="ECO:0000256" key="4">
    <source>
        <dbReference type="ARBA" id="ARBA00022829"/>
    </source>
</evidence>
<dbReference type="SUPFAM" id="SSF47823">
    <property type="entry name" value="lambda integrase-like, N-terminal domain"/>
    <property type="match status" value="1"/>
</dbReference>
<dbReference type="NCBIfam" id="NF003462">
    <property type="entry name" value="PRK05084.1"/>
    <property type="match status" value="1"/>
</dbReference>
<dbReference type="InterPro" id="IPR010998">
    <property type="entry name" value="Integrase_recombinase_N"/>
</dbReference>
<dbReference type="Pfam" id="PF02899">
    <property type="entry name" value="Phage_int_SAM_1"/>
    <property type="match status" value="1"/>
</dbReference>
<dbReference type="InterPro" id="IPR002104">
    <property type="entry name" value="Integrase_catalytic"/>
</dbReference>
<dbReference type="PROSITE" id="PS51898">
    <property type="entry name" value="TYR_RECOMBINASE"/>
    <property type="match status" value="1"/>
</dbReference>
<dbReference type="PANTHER" id="PTHR30349">
    <property type="entry name" value="PHAGE INTEGRASE-RELATED"/>
    <property type="match status" value="1"/>
</dbReference>
<dbReference type="SUPFAM" id="SSF56349">
    <property type="entry name" value="DNA breaking-rejoining enzymes"/>
    <property type="match status" value="1"/>
</dbReference>
<evidence type="ECO:0000256" key="2">
    <source>
        <dbReference type="ARBA" id="ARBA00022490"/>
    </source>
</evidence>
<keyword evidence="4" id="KW-0159">Chromosome partition</keyword>
<dbReference type="GO" id="GO:0006310">
    <property type="term" value="P:DNA recombination"/>
    <property type="evidence" value="ECO:0007669"/>
    <property type="project" value="UniProtKB-KW"/>
</dbReference>
<dbReference type="Pfam" id="PF00589">
    <property type="entry name" value="Phage_integrase"/>
    <property type="match status" value="1"/>
</dbReference>
<organism evidence="12 13">
    <name type="scientific">Caldibacillus debilis</name>
    <dbReference type="NCBI Taxonomy" id="301148"/>
    <lineage>
        <taxon>Bacteria</taxon>
        <taxon>Bacillati</taxon>
        <taxon>Bacillota</taxon>
        <taxon>Bacilli</taxon>
        <taxon>Bacillales</taxon>
        <taxon>Bacillaceae</taxon>
        <taxon>Caldibacillus</taxon>
    </lineage>
</organism>
<evidence type="ECO:0000256" key="7">
    <source>
        <dbReference type="ARBA" id="ARBA00023172"/>
    </source>
</evidence>
<keyword evidence="5" id="KW-0229">DNA integration</keyword>
<dbReference type="InterPro" id="IPR011010">
    <property type="entry name" value="DNA_brk_join_enz"/>
</dbReference>
<comment type="caution">
    <text evidence="12">The sequence shown here is derived from an EMBL/GenBank/DDBJ whole genome shotgun (WGS) entry which is preliminary data.</text>
</comment>
<dbReference type="STRING" id="301148.B4135_0991"/>
<protein>
    <recommendedName>
        <fullName evidence="14">Tyrosine recombinase XerS</fullName>
    </recommendedName>
</protein>
<dbReference type="AlphaFoldDB" id="A0A150MFI7"/>
<dbReference type="InterPro" id="IPR050090">
    <property type="entry name" value="Tyrosine_recombinase_XerCD"/>
</dbReference>
<sequence length="354" mass="41477">MLKEMPPFVVAFIDDKLDHRSPLTLFNYLRDFRSFFSWLMAEGIVQCESIRDFPVEALADLPLDDVKTYFKWLSRRKYTKGGESEKLNQRTVNRHISALRSLFHYLTVESETKNGKPYFERNVMAKIPVYKVKETINERARKISQMIFTDDRDIEFLDYVKNHYENTLSPAQKRYFKRDKERDYAILSLFLGSGMRVNELSNLRLRDIDLAGNTVQVVRKGDKKDVIAVTPSAMNDLKDYLLVRKQRYNADDNPNDFVFVKKEKGKASPLTNRAIENIVYKYTQSFDKRMSPHKLRHTYATNLAKETGGDIPLIMTQLGHTDSDTSLLYVHSTIERQREAAEKLDARRKNHRNK</sequence>
<keyword evidence="6 9" id="KW-0238">DNA-binding</keyword>
<keyword evidence="3" id="KW-0132">Cell division</keyword>
<evidence type="ECO:0000313" key="13">
    <source>
        <dbReference type="Proteomes" id="UP000075683"/>
    </source>
</evidence>
<proteinExistence type="predicted"/>
<evidence type="ECO:0000256" key="6">
    <source>
        <dbReference type="ARBA" id="ARBA00023125"/>
    </source>
</evidence>
<comment type="subcellular location">
    <subcellularLocation>
        <location evidence="1">Cytoplasm</location>
    </subcellularLocation>
</comment>
<dbReference type="PANTHER" id="PTHR30349:SF77">
    <property type="entry name" value="TYROSINE RECOMBINASE XERC"/>
    <property type="match status" value="1"/>
</dbReference>